<reference evidence="2" key="1">
    <citation type="journal article" date="2015" name="Proc. Natl. Acad. Sci. U.S.A.">
        <title>Networks of energetic and metabolic interactions define dynamics in microbial communities.</title>
        <authorList>
            <person name="Embree M."/>
            <person name="Liu J.K."/>
            <person name="Al-Bassam M.M."/>
            <person name="Zengler K."/>
        </authorList>
    </citation>
    <scope>NUCLEOTIDE SEQUENCE</scope>
</reference>
<feature type="region of interest" description="Disordered" evidence="1">
    <location>
        <begin position="1"/>
        <end position="43"/>
    </location>
</feature>
<dbReference type="EMBL" id="LNQE01001664">
    <property type="protein sequence ID" value="KUG14401.1"/>
    <property type="molecule type" value="Genomic_DNA"/>
</dbReference>
<feature type="compositionally biased region" description="Basic residues" evidence="1">
    <location>
        <begin position="1"/>
        <end position="11"/>
    </location>
</feature>
<accession>A0A0W8F0P4</accession>
<dbReference type="AlphaFoldDB" id="A0A0W8F0P4"/>
<comment type="caution">
    <text evidence="2">The sequence shown here is derived from an EMBL/GenBank/DDBJ whole genome shotgun (WGS) entry which is preliminary data.</text>
</comment>
<evidence type="ECO:0000313" key="2">
    <source>
        <dbReference type="EMBL" id="KUG14401.1"/>
    </source>
</evidence>
<gene>
    <name evidence="2" type="ORF">ASZ90_015962</name>
</gene>
<feature type="compositionally biased region" description="Polar residues" evidence="1">
    <location>
        <begin position="25"/>
        <end position="34"/>
    </location>
</feature>
<organism evidence="2">
    <name type="scientific">hydrocarbon metagenome</name>
    <dbReference type="NCBI Taxonomy" id="938273"/>
    <lineage>
        <taxon>unclassified sequences</taxon>
        <taxon>metagenomes</taxon>
        <taxon>ecological metagenomes</taxon>
    </lineage>
</organism>
<evidence type="ECO:0000256" key="1">
    <source>
        <dbReference type="SAM" id="MobiDB-lite"/>
    </source>
</evidence>
<name>A0A0W8F0P4_9ZZZZ</name>
<feature type="compositionally biased region" description="Basic and acidic residues" evidence="1">
    <location>
        <begin position="12"/>
        <end position="21"/>
    </location>
</feature>
<protein>
    <submittedName>
        <fullName evidence="2">Uncharacterized protein</fullName>
    </submittedName>
</protein>
<sequence>MPWRSPRRKPQRNREQPRVSWKEFAQSQEMQSPHSGYGRFGRGISWRREGKLAKWG</sequence>
<proteinExistence type="predicted"/>